<evidence type="ECO:0000313" key="2">
    <source>
        <dbReference type="EMBL" id="RDB14946.1"/>
    </source>
</evidence>
<proteinExistence type="predicted"/>
<name>A0A369J7Y2_HYPMA</name>
<keyword evidence="3" id="KW-1185">Reference proteome</keyword>
<dbReference type="STRING" id="39966.A0A369J7Y2"/>
<organism evidence="2 3">
    <name type="scientific">Hypsizygus marmoreus</name>
    <name type="common">White beech mushroom</name>
    <name type="synonym">Agaricus marmoreus</name>
    <dbReference type="NCBI Taxonomy" id="39966"/>
    <lineage>
        <taxon>Eukaryota</taxon>
        <taxon>Fungi</taxon>
        <taxon>Dikarya</taxon>
        <taxon>Basidiomycota</taxon>
        <taxon>Agaricomycotina</taxon>
        <taxon>Agaricomycetes</taxon>
        <taxon>Agaricomycetidae</taxon>
        <taxon>Agaricales</taxon>
        <taxon>Tricholomatineae</taxon>
        <taxon>Lyophyllaceae</taxon>
        <taxon>Hypsizygus</taxon>
    </lineage>
</organism>
<evidence type="ECO:0000313" key="3">
    <source>
        <dbReference type="Proteomes" id="UP000076154"/>
    </source>
</evidence>
<evidence type="ECO:0008006" key="4">
    <source>
        <dbReference type="Google" id="ProtNLM"/>
    </source>
</evidence>
<reference evidence="2" key="1">
    <citation type="submission" date="2018-04" db="EMBL/GenBank/DDBJ databases">
        <title>Whole genome sequencing of Hypsizygus marmoreus.</title>
        <authorList>
            <person name="Choi I.-G."/>
            <person name="Min B."/>
            <person name="Kim J.-G."/>
            <person name="Kim S."/>
            <person name="Oh Y.-L."/>
            <person name="Kong W.-S."/>
            <person name="Park H."/>
            <person name="Jeong J."/>
            <person name="Song E.-S."/>
        </authorList>
    </citation>
    <scope>NUCLEOTIDE SEQUENCE [LARGE SCALE GENOMIC DNA]</scope>
    <source>
        <strain evidence="2">51987-8</strain>
    </source>
</reference>
<dbReference type="OrthoDB" id="3685327at2759"/>
<sequence>MKLSFQRLFLLVYGFSIVAILATPAYTDQDVATRALPPTDTIESRDDLDAVELEPRFVQAVVQVAKLIFNVVGRIKAGIKEDKNKRSGFTQDLVGQLNAKDPKLNYVICHTKHTTAFDGVSGKDWGHSHQEFDVKIGGTVGYEIYWAKSGKFTRKGDGGFLNWAYIGNIKSKSSDGKVITFGPR</sequence>
<evidence type="ECO:0000256" key="1">
    <source>
        <dbReference type="SAM" id="SignalP"/>
    </source>
</evidence>
<feature type="signal peptide" evidence="1">
    <location>
        <begin position="1"/>
        <end position="27"/>
    </location>
</feature>
<dbReference type="InParanoid" id="A0A369J7Y2"/>
<gene>
    <name evidence="2" type="ORF">Hypma_016156</name>
</gene>
<feature type="chain" id="PRO_5016918045" description="Stress response protein YvgO" evidence="1">
    <location>
        <begin position="28"/>
        <end position="184"/>
    </location>
</feature>
<dbReference type="EMBL" id="LUEZ02000095">
    <property type="protein sequence ID" value="RDB14946.1"/>
    <property type="molecule type" value="Genomic_DNA"/>
</dbReference>
<comment type="caution">
    <text evidence="2">The sequence shown here is derived from an EMBL/GenBank/DDBJ whole genome shotgun (WGS) entry which is preliminary data.</text>
</comment>
<protein>
    <recommendedName>
        <fullName evidence="4">Stress response protein YvgO</fullName>
    </recommendedName>
</protein>
<dbReference type="AlphaFoldDB" id="A0A369J7Y2"/>
<accession>A0A369J7Y2</accession>
<keyword evidence="1" id="KW-0732">Signal</keyword>
<dbReference type="Proteomes" id="UP000076154">
    <property type="component" value="Unassembled WGS sequence"/>
</dbReference>